<dbReference type="SUPFAM" id="SSF54534">
    <property type="entry name" value="FKBP-like"/>
    <property type="match status" value="1"/>
</dbReference>
<keyword evidence="3" id="KW-1185">Reference proteome</keyword>
<evidence type="ECO:0000313" key="3">
    <source>
        <dbReference type="Proteomes" id="UP000501812"/>
    </source>
</evidence>
<dbReference type="GO" id="GO:0032784">
    <property type="term" value="P:regulation of DNA-templated transcription elongation"/>
    <property type="evidence" value="ECO:0007669"/>
    <property type="project" value="InterPro"/>
</dbReference>
<dbReference type="RefSeq" id="WP_169453950.1">
    <property type="nucleotide sequence ID" value="NZ_CP051774.1"/>
</dbReference>
<dbReference type="EMBL" id="CP051774">
    <property type="protein sequence ID" value="QJE95637.1"/>
    <property type="molecule type" value="Genomic_DNA"/>
</dbReference>
<dbReference type="Pfam" id="PF01272">
    <property type="entry name" value="GreA_GreB"/>
    <property type="match status" value="1"/>
</dbReference>
<protein>
    <submittedName>
        <fullName evidence="2">GreA/GreB family elongation factor</fullName>
    </submittedName>
</protein>
<keyword evidence="2" id="KW-0251">Elongation factor</keyword>
<name>A0A858RFL1_9BACT</name>
<dbReference type="Gene3D" id="3.10.50.30">
    <property type="entry name" value="Transcription elongation factor, GreA/GreB, C-terminal domain"/>
    <property type="match status" value="1"/>
</dbReference>
<keyword evidence="2" id="KW-0648">Protein biosynthesis</keyword>
<dbReference type="AlphaFoldDB" id="A0A858RFL1"/>
<dbReference type="InterPro" id="IPR001437">
    <property type="entry name" value="Tscrpt_elong_fac_GreA/B_C"/>
</dbReference>
<accession>A0A858RFL1</accession>
<dbReference type="GO" id="GO:0003746">
    <property type="term" value="F:translation elongation factor activity"/>
    <property type="evidence" value="ECO:0007669"/>
    <property type="project" value="UniProtKB-KW"/>
</dbReference>
<dbReference type="InterPro" id="IPR036953">
    <property type="entry name" value="GreA/GreB_C_sf"/>
</dbReference>
<reference evidence="2 3" key="1">
    <citation type="submission" date="2020-04" db="EMBL/GenBank/DDBJ databases">
        <title>Luteolibacter sp. G-1-1-1 isolated from soil.</title>
        <authorList>
            <person name="Dahal R.H."/>
        </authorList>
    </citation>
    <scope>NUCLEOTIDE SEQUENCE [LARGE SCALE GENOMIC DNA]</scope>
    <source>
        <strain evidence="2 3">G-1-1-1</strain>
    </source>
</reference>
<organism evidence="2 3">
    <name type="scientific">Luteolibacter luteus</name>
    <dbReference type="NCBI Taxonomy" id="2728835"/>
    <lineage>
        <taxon>Bacteria</taxon>
        <taxon>Pseudomonadati</taxon>
        <taxon>Verrucomicrobiota</taxon>
        <taxon>Verrucomicrobiia</taxon>
        <taxon>Verrucomicrobiales</taxon>
        <taxon>Verrucomicrobiaceae</taxon>
        <taxon>Luteolibacter</taxon>
    </lineage>
</organism>
<dbReference type="GO" id="GO:0003677">
    <property type="term" value="F:DNA binding"/>
    <property type="evidence" value="ECO:0007669"/>
    <property type="project" value="InterPro"/>
</dbReference>
<gene>
    <name evidence="2" type="ORF">HHL09_07500</name>
</gene>
<proteinExistence type="predicted"/>
<evidence type="ECO:0000313" key="2">
    <source>
        <dbReference type="EMBL" id="QJE95637.1"/>
    </source>
</evidence>
<evidence type="ECO:0000259" key="1">
    <source>
        <dbReference type="Pfam" id="PF01272"/>
    </source>
</evidence>
<dbReference type="KEGG" id="luo:HHL09_07500"/>
<dbReference type="Proteomes" id="UP000501812">
    <property type="component" value="Chromosome"/>
</dbReference>
<feature type="domain" description="Transcription elongation factor GreA/GreB C-terminal" evidence="1">
    <location>
        <begin position="54"/>
        <end position="126"/>
    </location>
</feature>
<sequence length="132" mass="14325">MKSLRMLDEADELCLASLLDPESLPRLTGEHRAALVAALAEASVSSDVSELECRIGIGDRITLVSPVDSRDWYKPEIVLPHDADLDADRISVLTPVGLAVLGRRTGDRVSWETPTGERLMTITAVQKHALPA</sequence>